<organism evidence="1 2">
    <name type="scientific">Bradyrhizobium erythrophlei</name>
    <dbReference type="NCBI Taxonomy" id="1437360"/>
    <lineage>
        <taxon>Bacteria</taxon>
        <taxon>Pseudomonadati</taxon>
        <taxon>Pseudomonadota</taxon>
        <taxon>Alphaproteobacteria</taxon>
        <taxon>Hyphomicrobiales</taxon>
        <taxon>Nitrobacteraceae</taxon>
        <taxon>Bradyrhizobium</taxon>
    </lineage>
</organism>
<evidence type="ECO:0000313" key="2">
    <source>
        <dbReference type="Proteomes" id="UP000184096"/>
    </source>
</evidence>
<name>A0A1M7TLQ0_9BRAD</name>
<reference evidence="2" key="1">
    <citation type="submission" date="2016-11" db="EMBL/GenBank/DDBJ databases">
        <authorList>
            <person name="Varghese N."/>
            <person name="Submissions S."/>
        </authorList>
    </citation>
    <scope>NUCLEOTIDE SEQUENCE [LARGE SCALE GENOMIC DNA]</scope>
    <source>
        <strain evidence="2">GAS401</strain>
    </source>
</reference>
<proteinExistence type="predicted"/>
<dbReference type="EMBL" id="LT670849">
    <property type="protein sequence ID" value="SHN71635.1"/>
    <property type="molecule type" value="Genomic_DNA"/>
</dbReference>
<protein>
    <submittedName>
        <fullName evidence="1">Uncharacterized protein</fullName>
    </submittedName>
</protein>
<dbReference type="AlphaFoldDB" id="A0A1M7TLQ0"/>
<accession>A0A1M7TLQ0</accession>
<dbReference type="Proteomes" id="UP000184096">
    <property type="component" value="Chromosome I"/>
</dbReference>
<gene>
    <name evidence="1" type="ORF">SAMN05444170_2072</name>
</gene>
<sequence>MMDRLGFNPHVGYLIDEEKIQLILKLPPPLKTALQKKRLRDVCAWEAAQDPTREKQFNYLKNILTSLNFGSRGPSSAGNRYFECAI</sequence>
<evidence type="ECO:0000313" key="1">
    <source>
        <dbReference type="EMBL" id="SHN71635.1"/>
    </source>
</evidence>
<keyword evidence="2" id="KW-1185">Reference proteome</keyword>